<feature type="transmembrane region" description="Helical" evidence="1">
    <location>
        <begin position="134"/>
        <end position="153"/>
    </location>
</feature>
<proteinExistence type="predicted"/>
<sequence length="258" mass="29304">MSRMLAGIAIICMILFMSVIWMIAVKLDNYSIVDIIWGLTFILTTIVVLLYTKNYNVVSITLAALVFIWGMRLSIYLFTRNAGKPEDYRYQDMRKKWGTKVKQTAFVRVFMLQGTVSLLFSLGIFLGISKSDTILSIWPVYIGVVVWIIGFLFESIGDSQLRTFIQKPANKGKVITTGLWKYTRHPNYFGEATQWFGISIIACAVPFGWISFISPLLLTFFLLKISGVPLLEKKNSQKPGYAEYAAKTSVFVPMPQKN</sequence>
<protein>
    <submittedName>
        <fullName evidence="2">DUF1295 domain-containing protein</fullName>
    </submittedName>
</protein>
<feature type="transmembrane region" description="Helical" evidence="1">
    <location>
        <begin position="105"/>
        <end position="128"/>
    </location>
</feature>
<keyword evidence="3" id="KW-1185">Reference proteome</keyword>
<evidence type="ECO:0000256" key="1">
    <source>
        <dbReference type="SAM" id="Phobius"/>
    </source>
</evidence>
<feature type="transmembrane region" description="Helical" evidence="1">
    <location>
        <begin position="32"/>
        <end position="51"/>
    </location>
</feature>
<dbReference type="KEGG" id="panc:E2636_14470"/>
<evidence type="ECO:0000313" key="2">
    <source>
        <dbReference type="EMBL" id="QBP42282.1"/>
    </source>
</evidence>
<dbReference type="OrthoDB" id="9779233at2"/>
<dbReference type="PROSITE" id="PS50244">
    <property type="entry name" value="S5A_REDUCTASE"/>
    <property type="match status" value="1"/>
</dbReference>
<dbReference type="EMBL" id="CP038015">
    <property type="protein sequence ID" value="QBP42282.1"/>
    <property type="molecule type" value="Genomic_DNA"/>
</dbReference>
<dbReference type="PANTHER" id="PTHR32251:SF17">
    <property type="entry name" value="STEROID 5-ALPHA REDUCTASE C-TERMINAL DOMAIN-CONTAINING PROTEIN"/>
    <property type="match status" value="1"/>
</dbReference>
<dbReference type="AlphaFoldDB" id="A0A4P7A0H4"/>
<reference evidence="2 3" key="1">
    <citation type="submission" date="2019-03" db="EMBL/GenBank/DDBJ databases">
        <title>Complete genome sequence of Paenisporosarcina antarctica CGMCC 1.6503T.</title>
        <authorList>
            <person name="Rong J.-C."/>
            <person name="Chi N.-Y."/>
            <person name="Zhang Q.-F."/>
        </authorList>
    </citation>
    <scope>NUCLEOTIDE SEQUENCE [LARGE SCALE GENOMIC DNA]</scope>
    <source>
        <strain evidence="2 3">CGMCC 1.6503</strain>
    </source>
</reference>
<dbReference type="PANTHER" id="PTHR32251">
    <property type="entry name" value="3-OXO-5-ALPHA-STEROID 4-DEHYDROGENASE"/>
    <property type="match status" value="1"/>
</dbReference>
<dbReference type="InterPro" id="IPR010721">
    <property type="entry name" value="UstE-like"/>
</dbReference>
<dbReference type="Pfam" id="PF06966">
    <property type="entry name" value="DUF1295"/>
    <property type="match status" value="1"/>
</dbReference>
<feature type="transmembrane region" description="Helical" evidence="1">
    <location>
        <begin position="195"/>
        <end position="223"/>
    </location>
</feature>
<dbReference type="Gene3D" id="1.20.120.1630">
    <property type="match status" value="1"/>
</dbReference>
<keyword evidence="1" id="KW-0472">Membrane</keyword>
<keyword evidence="1" id="KW-0812">Transmembrane</keyword>
<name>A0A4P7A0H4_9BACL</name>
<evidence type="ECO:0000313" key="3">
    <source>
        <dbReference type="Proteomes" id="UP000294292"/>
    </source>
</evidence>
<keyword evidence="1" id="KW-1133">Transmembrane helix</keyword>
<organism evidence="2 3">
    <name type="scientific">Paenisporosarcina antarctica</name>
    <dbReference type="NCBI Taxonomy" id="417367"/>
    <lineage>
        <taxon>Bacteria</taxon>
        <taxon>Bacillati</taxon>
        <taxon>Bacillota</taxon>
        <taxon>Bacilli</taxon>
        <taxon>Bacillales</taxon>
        <taxon>Caryophanaceae</taxon>
        <taxon>Paenisporosarcina</taxon>
    </lineage>
</organism>
<feature type="transmembrane region" description="Helical" evidence="1">
    <location>
        <begin position="57"/>
        <end position="79"/>
    </location>
</feature>
<accession>A0A4P7A0H4</accession>
<feature type="transmembrane region" description="Helical" evidence="1">
    <location>
        <begin position="6"/>
        <end position="25"/>
    </location>
</feature>
<dbReference type="GO" id="GO:0016020">
    <property type="term" value="C:membrane"/>
    <property type="evidence" value="ECO:0007669"/>
    <property type="project" value="TreeGrafter"/>
</dbReference>
<dbReference type="Proteomes" id="UP000294292">
    <property type="component" value="Chromosome"/>
</dbReference>
<gene>
    <name evidence="2" type="ORF">E2636_14470</name>
</gene>